<reference evidence="9" key="2">
    <citation type="journal article" date="2007" name="Science">
        <title>Draft genome sequence of the sexually transmitted pathogen Trichomonas vaginalis.</title>
        <authorList>
            <person name="Carlton J.M."/>
            <person name="Hirt R.P."/>
            <person name="Silva J.C."/>
            <person name="Delcher A.L."/>
            <person name="Schatz M."/>
            <person name="Zhao Q."/>
            <person name="Wortman J.R."/>
            <person name="Bidwell S.L."/>
            <person name="Alsmark U.C.M."/>
            <person name="Besteiro S."/>
            <person name="Sicheritz-Ponten T."/>
            <person name="Noel C.J."/>
            <person name="Dacks J.B."/>
            <person name="Foster P.G."/>
            <person name="Simillion C."/>
            <person name="Van de Peer Y."/>
            <person name="Miranda-Saavedra D."/>
            <person name="Barton G.J."/>
            <person name="Westrop G.D."/>
            <person name="Mueller S."/>
            <person name="Dessi D."/>
            <person name="Fiori P.L."/>
            <person name="Ren Q."/>
            <person name="Paulsen I."/>
            <person name="Zhang H."/>
            <person name="Bastida-Corcuera F.D."/>
            <person name="Simoes-Barbosa A."/>
            <person name="Brown M.T."/>
            <person name="Hayes R.D."/>
            <person name="Mukherjee M."/>
            <person name="Okumura C.Y."/>
            <person name="Schneider R."/>
            <person name="Smith A.J."/>
            <person name="Vanacova S."/>
            <person name="Villalvazo M."/>
            <person name="Haas B.J."/>
            <person name="Pertea M."/>
            <person name="Feldblyum T.V."/>
            <person name="Utterback T.R."/>
            <person name="Shu C.L."/>
            <person name="Osoegawa K."/>
            <person name="de Jong P.J."/>
            <person name="Hrdy I."/>
            <person name="Horvathova L."/>
            <person name="Zubacova Z."/>
            <person name="Dolezal P."/>
            <person name="Malik S.B."/>
            <person name="Logsdon J.M. Jr."/>
            <person name="Henze K."/>
            <person name="Gupta A."/>
            <person name="Wang C.C."/>
            <person name="Dunne R.L."/>
            <person name="Upcroft J.A."/>
            <person name="Upcroft P."/>
            <person name="White O."/>
            <person name="Salzberg S.L."/>
            <person name="Tang P."/>
            <person name="Chiu C.-H."/>
            <person name="Lee Y.-S."/>
            <person name="Embley T.M."/>
            <person name="Coombs G.H."/>
            <person name="Mottram J.C."/>
            <person name="Tachezy J."/>
            <person name="Fraser-Liggett C.M."/>
            <person name="Johnson P.J."/>
        </authorList>
    </citation>
    <scope>NUCLEOTIDE SEQUENCE [LARGE SCALE GENOMIC DNA]</scope>
    <source>
        <strain evidence="9">G3</strain>
    </source>
</reference>
<dbReference type="InterPro" id="IPR011009">
    <property type="entry name" value="Kinase-like_dom_sf"/>
</dbReference>
<dbReference type="Gene3D" id="1.10.510.10">
    <property type="entry name" value="Transferase(Phosphotransferase) domain 1"/>
    <property type="match status" value="1"/>
</dbReference>
<dbReference type="SUPFAM" id="SSF56112">
    <property type="entry name" value="Protein kinase-like (PK-like)"/>
    <property type="match status" value="1"/>
</dbReference>
<dbReference type="InterPro" id="IPR000719">
    <property type="entry name" value="Prot_kinase_dom"/>
</dbReference>
<evidence type="ECO:0000313" key="9">
    <source>
        <dbReference type="EMBL" id="EAY17233.1"/>
    </source>
</evidence>
<dbReference type="STRING" id="5722.A2DQW6"/>
<dbReference type="InParanoid" id="A2DQW6"/>
<accession>A2DQW6</accession>
<comment type="similarity">
    <text evidence="7">Belongs to the protein kinase superfamily.</text>
</comment>
<dbReference type="AlphaFoldDB" id="A2DQW6"/>
<evidence type="ECO:0000313" key="10">
    <source>
        <dbReference type="Proteomes" id="UP000001542"/>
    </source>
</evidence>
<dbReference type="EMBL" id="DS113233">
    <property type="protein sequence ID" value="EAY17233.1"/>
    <property type="molecule type" value="Genomic_DNA"/>
</dbReference>
<dbReference type="PANTHER" id="PTHR24058">
    <property type="entry name" value="DUAL SPECIFICITY PROTEIN KINASE"/>
    <property type="match status" value="1"/>
</dbReference>
<dbReference type="Pfam" id="PF00069">
    <property type="entry name" value="Pkinase"/>
    <property type="match status" value="1"/>
</dbReference>
<dbReference type="SMART" id="SM00220">
    <property type="entry name" value="S_TKc"/>
    <property type="match status" value="1"/>
</dbReference>
<feature type="binding site" evidence="6">
    <location>
        <position position="67"/>
    </location>
    <ligand>
        <name>ATP</name>
        <dbReference type="ChEBI" id="CHEBI:30616"/>
    </ligand>
</feature>
<keyword evidence="5 6" id="KW-0067">ATP-binding</keyword>
<proteinExistence type="inferred from homology"/>
<organism evidence="9 10">
    <name type="scientific">Trichomonas vaginalis (strain ATCC PRA-98 / G3)</name>
    <dbReference type="NCBI Taxonomy" id="412133"/>
    <lineage>
        <taxon>Eukaryota</taxon>
        <taxon>Metamonada</taxon>
        <taxon>Parabasalia</taxon>
        <taxon>Trichomonadida</taxon>
        <taxon>Trichomonadidae</taxon>
        <taxon>Trichomonas</taxon>
    </lineage>
</organism>
<dbReference type="VEuPathDB" id="TrichDB:TVAGG3_0936730"/>
<dbReference type="Proteomes" id="UP000001542">
    <property type="component" value="Unassembled WGS sequence"/>
</dbReference>
<evidence type="ECO:0000256" key="2">
    <source>
        <dbReference type="ARBA" id="ARBA00022679"/>
    </source>
</evidence>
<evidence type="ECO:0000256" key="7">
    <source>
        <dbReference type="RuleBase" id="RU000304"/>
    </source>
</evidence>
<dbReference type="VEuPathDB" id="TrichDB:TVAG_291860"/>
<dbReference type="GO" id="GO:0004713">
    <property type="term" value="F:protein tyrosine kinase activity"/>
    <property type="evidence" value="ECO:0000318"/>
    <property type="project" value="GO_Central"/>
</dbReference>
<keyword evidence="10" id="KW-1185">Reference proteome</keyword>
<dbReference type="SMR" id="A2DQW6"/>
<evidence type="ECO:0000256" key="3">
    <source>
        <dbReference type="ARBA" id="ARBA00022741"/>
    </source>
</evidence>
<dbReference type="Gene3D" id="3.30.200.20">
    <property type="entry name" value="Phosphorylase Kinase, domain 1"/>
    <property type="match status" value="1"/>
</dbReference>
<evidence type="ECO:0000256" key="4">
    <source>
        <dbReference type="ARBA" id="ARBA00022777"/>
    </source>
</evidence>
<dbReference type="eggNOG" id="KOG0667">
    <property type="taxonomic scope" value="Eukaryota"/>
</dbReference>
<gene>
    <name evidence="9" type="ORF">TVAG_291860</name>
</gene>
<feature type="domain" description="Protein kinase" evidence="8">
    <location>
        <begin position="38"/>
        <end position="347"/>
    </location>
</feature>
<protein>
    <submittedName>
        <fullName evidence="9">CMGC family protein kinase</fullName>
    </submittedName>
</protein>
<dbReference type="OrthoDB" id="3967at2759"/>
<dbReference type="GO" id="GO:0005737">
    <property type="term" value="C:cytoplasm"/>
    <property type="evidence" value="ECO:0000318"/>
    <property type="project" value="GO_Central"/>
</dbReference>
<keyword evidence="2" id="KW-0808">Transferase</keyword>
<keyword evidence="1 7" id="KW-0723">Serine/threonine-protein kinase</keyword>
<dbReference type="InterPro" id="IPR008271">
    <property type="entry name" value="Ser/Thr_kinase_AS"/>
</dbReference>
<dbReference type="KEGG" id="tva:4775250"/>
<dbReference type="InterPro" id="IPR050494">
    <property type="entry name" value="Ser_Thr_dual-spec_kinase"/>
</dbReference>
<evidence type="ECO:0000256" key="1">
    <source>
        <dbReference type="ARBA" id="ARBA00022527"/>
    </source>
</evidence>
<dbReference type="PANTHER" id="PTHR24058:SF17">
    <property type="entry name" value="HOMEODOMAIN INTERACTING PROTEIN KINASE, ISOFORM D"/>
    <property type="match status" value="1"/>
</dbReference>
<dbReference type="InterPro" id="IPR017441">
    <property type="entry name" value="Protein_kinase_ATP_BS"/>
</dbReference>
<evidence type="ECO:0000259" key="8">
    <source>
        <dbReference type="PROSITE" id="PS50011"/>
    </source>
</evidence>
<evidence type="ECO:0000256" key="6">
    <source>
        <dbReference type="PROSITE-ProRule" id="PRU10141"/>
    </source>
</evidence>
<dbReference type="GO" id="GO:0005524">
    <property type="term" value="F:ATP binding"/>
    <property type="evidence" value="ECO:0007669"/>
    <property type="project" value="UniProtKB-UniRule"/>
</dbReference>
<dbReference type="GO" id="GO:0004674">
    <property type="term" value="F:protein serine/threonine kinase activity"/>
    <property type="evidence" value="ECO:0000318"/>
    <property type="project" value="GO_Central"/>
</dbReference>
<keyword evidence="3 6" id="KW-0547">Nucleotide-binding</keyword>
<dbReference type="PROSITE" id="PS00107">
    <property type="entry name" value="PROTEIN_KINASE_ATP"/>
    <property type="match status" value="1"/>
</dbReference>
<dbReference type="PROSITE" id="PS00108">
    <property type="entry name" value="PROTEIN_KINASE_ST"/>
    <property type="match status" value="1"/>
</dbReference>
<sequence>MSYFVSPPEPYREGAAENINGSLLISLHEVMQTEKANYMVQDIIGSGGFSEVYKVIDVETQQVYAIKIYKHLPDHSQIDRQAEREIMVLTEFNTFNNGTELNTIGTMIDWFEYKRHKVILMNFYPFSLLQLIQMRGLGFPISLVQQVAREISQAIKLLHRKNYIHGDIKPENIVIDTNNQPKLIDFGSTLISGDPDFFYIQSRFYRAPEIILQLGCSQKIDIWSFGCLLAELYLGWPLFPGTTTLQMLQMIEFTVGKFPKSIVDQVRQFDTTYFDDNGNINRYQFPSNLYTLEYLVMNYFCAENNDEHSIEIDRRRKSIFLDLLRNLLKIDPRQRYTIDQIIHHPFLHENMV</sequence>
<name>A2DQW6_TRIV3</name>
<reference evidence="9" key="1">
    <citation type="submission" date="2006-10" db="EMBL/GenBank/DDBJ databases">
        <authorList>
            <person name="Amadeo P."/>
            <person name="Zhao Q."/>
            <person name="Wortman J."/>
            <person name="Fraser-Liggett C."/>
            <person name="Carlton J."/>
        </authorList>
    </citation>
    <scope>NUCLEOTIDE SEQUENCE</scope>
    <source>
        <strain evidence="9">G3</strain>
    </source>
</reference>
<evidence type="ECO:0000256" key="5">
    <source>
        <dbReference type="ARBA" id="ARBA00022840"/>
    </source>
</evidence>
<keyword evidence="4 9" id="KW-0418">Kinase</keyword>
<dbReference type="PROSITE" id="PS50011">
    <property type="entry name" value="PROTEIN_KINASE_DOM"/>
    <property type="match status" value="1"/>
</dbReference>
<dbReference type="RefSeq" id="XP_001329456.1">
    <property type="nucleotide sequence ID" value="XM_001329421.1"/>
</dbReference>